<evidence type="ECO:0000313" key="1">
    <source>
        <dbReference type="EMBL" id="MBW0462373.1"/>
    </source>
</evidence>
<reference evidence="1" key="1">
    <citation type="submission" date="2021-03" db="EMBL/GenBank/DDBJ databases">
        <title>Draft genome sequence of rust myrtle Austropuccinia psidii MF-1, a brazilian biotype.</title>
        <authorList>
            <person name="Quecine M.C."/>
            <person name="Pachon D.M.R."/>
            <person name="Bonatelli M.L."/>
            <person name="Correr F.H."/>
            <person name="Franceschini L.M."/>
            <person name="Leite T.F."/>
            <person name="Margarido G.R.A."/>
            <person name="Almeida C.A."/>
            <person name="Ferrarezi J.A."/>
            <person name="Labate C.A."/>
        </authorList>
    </citation>
    <scope>NUCLEOTIDE SEQUENCE</scope>
    <source>
        <strain evidence="1">MF-1</strain>
    </source>
</reference>
<proteinExistence type="predicted"/>
<evidence type="ECO:0000313" key="2">
    <source>
        <dbReference type="Proteomes" id="UP000765509"/>
    </source>
</evidence>
<accession>A0A9Q3BC27</accession>
<name>A0A9Q3BC27_9BASI</name>
<protein>
    <submittedName>
        <fullName evidence="1">Uncharacterized protein</fullName>
    </submittedName>
</protein>
<keyword evidence="2" id="KW-1185">Reference proteome</keyword>
<organism evidence="1 2">
    <name type="scientific">Austropuccinia psidii MF-1</name>
    <dbReference type="NCBI Taxonomy" id="1389203"/>
    <lineage>
        <taxon>Eukaryota</taxon>
        <taxon>Fungi</taxon>
        <taxon>Dikarya</taxon>
        <taxon>Basidiomycota</taxon>
        <taxon>Pucciniomycotina</taxon>
        <taxon>Pucciniomycetes</taxon>
        <taxon>Pucciniales</taxon>
        <taxon>Sphaerophragmiaceae</taxon>
        <taxon>Austropuccinia</taxon>
    </lineage>
</organism>
<gene>
    <name evidence="1" type="ORF">O181_002088</name>
</gene>
<dbReference type="Proteomes" id="UP000765509">
    <property type="component" value="Unassembled WGS sequence"/>
</dbReference>
<dbReference type="AlphaFoldDB" id="A0A9Q3BC27"/>
<comment type="caution">
    <text evidence="1">The sequence shown here is derived from an EMBL/GenBank/DDBJ whole genome shotgun (WGS) entry which is preliminary data.</text>
</comment>
<dbReference type="EMBL" id="AVOT02000337">
    <property type="protein sequence ID" value="MBW0462373.1"/>
    <property type="molecule type" value="Genomic_DNA"/>
</dbReference>
<sequence>MSSSRQHELSNMSHEFFTQTKNAYPHHSQSSGNSTSWHKEEVGNEMTSALLSAHLPPLPCLLSQMNCLLQPPQHLCQLKMLTLRQRCPFSPWHHISTTTHPYASTPTTYLAYAPTVPYRYTSAPATPTLPSPFLTLPQCSIDMFIPSSPILMLVDPCLVCSVAYNAEAPAVPSNSLT</sequence>